<name>A0ABW2LDG3_9BACT</name>
<feature type="domain" description="Fido" evidence="1">
    <location>
        <begin position="122"/>
        <end position="269"/>
    </location>
</feature>
<evidence type="ECO:0000259" key="1">
    <source>
        <dbReference type="PROSITE" id="PS51459"/>
    </source>
</evidence>
<gene>
    <name evidence="2" type="ORF">ACFQY0_20335</name>
</gene>
<dbReference type="PROSITE" id="PS51459">
    <property type="entry name" value="FIDO"/>
    <property type="match status" value="1"/>
</dbReference>
<comment type="caution">
    <text evidence="2">The sequence shown here is derived from an EMBL/GenBank/DDBJ whole genome shotgun (WGS) entry which is preliminary data.</text>
</comment>
<evidence type="ECO:0000313" key="2">
    <source>
        <dbReference type="EMBL" id="MFC7339551.1"/>
    </source>
</evidence>
<organism evidence="2 3">
    <name type="scientific">Haloferula chungangensis</name>
    <dbReference type="NCBI Taxonomy" id="1048331"/>
    <lineage>
        <taxon>Bacteria</taxon>
        <taxon>Pseudomonadati</taxon>
        <taxon>Verrucomicrobiota</taxon>
        <taxon>Verrucomicrobiia</taxon>
        <taxon>Verrucomicrobiales</taxon>
        <taxon>Verrucomicrobiaceae</taxon>
        <taxon>Haloferula</taxon>
    </lineage>
</organism>
<sequence length="370" mass="41766">MSFKGNIIGQVNDSGNLQDNSNPVWKLPDFPHFYHNADALRPLEAAFKRHVSDLRQMEPSKLDPGDLLVSEIFSNSEIEGVVLDERGITESLLGNISGDTMKKEQAAVDLMKLGVERAHDRLDHDVIKELHRAIFRNKRGGKYMGGLLIVSGGRLDRQVIVDRGIPPDRVESSMGEFIDWFNGRNKATPLYNAVRGHLHFESIHPFHDGNGRVGRTLMNMGLMSDLGLSFPLALSRAIRSHKESYYGQFGTGSLDLTDPVKAFKPILVMAAEETRRMMAVTALRKSAYAQGMNERQVRVFERLCRYELTTGFEGNFTNEKYRKIAKISEEKTAMRDLKDLVEKGIFTKHGRLKGTSYRLALPTQKFRGAR</sequence>
<dbReference type="InterPro" id="IPR036597">
    <property type="entry name" value="Fido-like_dom_sf"/>
</dbReference>
<protein>
    <submittedName>
        <fullName evidence="2">Fic family protein</fullName>
    </submittedName>
</protein>
<dbReference type="Proteomes" id="UP001596472">
    <property type="component" value="Unassembled WGS sequence"/>
</dbReference>
<evidence type="ECO:0000313" key="3">
    <source>
        <dbReference type="Proteomes" id="UP001596472"/>
    </source>
</evidence>
<dbReference type="PANTHER" id="PTHR13504:SF33">
    <property type="entry name" value="FIC FAMILY PROTEIN"/>
    <property type="match status" value="1"/>
</dbReference>
<dbReference type="SUPFAM" id="SSF140931">
    <property type="entry name" value="Fic-like"/>
    <property type="match status" value="1"/>
</dbReference>
<proteinExistence type="predicted"/>
<dbReference type="Gene3D" id="1.10.3290.10">
    <property type="entry name" value="Fido-like domain"/>
    <property type="match status" value="1"/>
</dbReference>
<dbReference type="InterPro" id="IPR040198">
    <property type="entry name" value="Fido_containing"/>
</dbReference>
<dbReference type="EMBL" id="JBHTBS010000019">
    <property type="protein sequence ID" value="MFC7339551.1"/>
    <property type="molecule type" value="Genomic_DNA"/>
</dbReference>
<keyword evidence="3" id="KW-1185">Reference proteome</keyword>
<dbReference type="InterPro" id="IPR003812">
    <property type="entry name" value="Fido"/>
</dbReference>
<accession>A0ABW2LDG3</accession>
<dbReference type="PANTHER" id="PTHR13504">
    <property type="entry name" value="FIDO DOMAIN-CONTAINING PROTEIN DDB_G0283145"/>
    <property type="match status" value="1"/>
</dbReference>
<dbReference type="Pfam" id="PF02661">
    <property type="entry name" value="Fic"/>
    <property type="match status" value="1"/>
</dbReference>
<dbReference type="RefSeq" id="WP_379716581.1">
    <property type="nucleotide sequence ID" value="NZ_JBHTBS010000019.1"/>
</dbReference>
<reference evidence="3" key="1">
    <citation type="journal article" date="2019" name="Int. J. Syst. Evol. Microbiol.">
        <title>The Global Catalogue of Microorganisms (GCM) 10K type strain sequencing project: providing services to taxonomists for standard genome sequencing and annotation.</title>
        <authorList>
            <consortium name="The Broad Institute Genomics Platform"/>
            <consortium name="The Broad Institute Genome Sequencing Center for Infectious Disease"/>
            <person name="Wu L."/>
            <person name="Ma J."/>
        </authorList>
    </citation>
    <scope>NUCLEOTIDE SEQUENCE [LARGE SCALE GENOMIC DNA]</scope>
    <source>
        <strain evidence="3">CGMCC 4.1467</strain>
    </source>
</reference>